<protein>
    <recommendedName>
        <fullName evidence="2">Chitin-binding type-2 domain-containing protein</fullName>
    </recommendedName>
</protein>
<feature type="region of interest" description="Disordered" evidence="1">
    <location>
        <begin position="590"/>
        <end position="624"/>
    </location>
</feature>
<feature type="compositionally biased region" description="Polar residues" evidence="1">
    <location>
        <begin position="795"/>
        <end position="807"/>
    </location>
</feature>
<dbReference type="GO" id="GO:0008061">
    <property type="term" value="F:chitin binding"/>
    <property type="evidence" value="ECO:0007669"/>
    <property type="project" value="InterPro"/>
</dbReference>
<feature type="region of interest" description="Disordered" evidence="1">
    <location>
        <begin position="681"/>
        <end position="716"/>
    </location>
</feature>
<dbReference type="PROSITE" id="PS50940">
    <property type="entry name" value="CHIT_BIND_II"/>
    <property type="match status" value="1"/>
</dbReference>
<dbReference type="InterPro" id="IPR002557">
    <property type="entry name" value="Chitin-bd_dom"/>
</dbReference>
<dbReference type="GO" id="GO:0005576">
    <property type="term" value="C:extracellular region"/>
    <property type="evidence" value="ECO:0007669"/>
    <property type="project" value="InterPro"/>
</dbReference>
<evidence type="ECO:0000259" key="2">
    <source>
        <dbReference type="PROSITE" id="PS50940"/>
    </source>
</evidence>
<dbReference type="InterPro" id="IPR052976">
    <property type="entry name" value="Scoloptoxin-like"/>
</dbReference>
<dbReference type="VEuPathDB" id="VectorBase:RSAN_049611"/>
<feature type="region of interest" description="Disordered" evidence="1">
    <location>
        <begin position="346"/>
        <end position="369"/>
    </location>
</feature>
<feature type="compositionally biased region" description="Low complexity" evidence="1">
    <location>
        <begin position="862"/>
        <end position="874"/>
    </location>
</feature>
<evidence type="ECO:0000256" key="1">
    <source>
        <dbReference type="SAM" id="MobiDB-lite"/>
    </source>
</evidence>
<feature type="region of interest" description="Disordered" evidence="1">
    <location>
        <begin position="1112"/>
        <end position="1142"/>
    </location>
</feature>
<dbReference type="Proteomes" id="UP000821837">
    <property type="component" value="Chromosome 6"/>
</dbReference>
<keyword evidence="4" id="KW-1185">Reference proteome</keyword>
<proteinExistence type="predicted"/>
<dbReference type="PANTHER" id="PTHR22933">
    <property type="entry name" value="FI18007P1-RELATED"/>
    <property type="match status" value="1"/>
</dbReference>
<feature type="region of interest" description="Disordered" evidence="1">
    <location>
        <begin position="252"/>
        <end position="301"/>
    </location>
</feature>
<feature type="domain" description="Chitin-binding type-2" evidence="2">
    <location>
        <begin position="928"/>
        <end position="986"/>
    </location>
</feature>
<evidence type="ECO:0000313" key="3">
    <source>
        <dbReference type="EMBL" id="KAH7947759.1"/>
    </source>
</evidence>
<sequence>MVGGCGAAVVRGKKEKKKKKKMALSLLFPEKACQRDRRPPHHPGRPREARTAIRPPPVSVQPSAMRHSHHQQQPPRRLRTLLMLRHGTRAVTLLLLIGPLLWLPNGAEAQLIKLPRLSGRLRLPFFRKDPTKPLQNGQNMETDLTNFLQNGAQPGMPTLHKLLLKQYATPPMAGGGSAPQASHMYPSSMAPFGMPRLPAPTSVRPMGHPPPPQLPMYPMPHHMTGFHPMRPPYYPRPGGMMPGMPLPSSPYAVLPPPPGPRPPPPPPPPKVNKRPGPGPNVLFADKDPQGSDGNYESGEIEDETPIIIRGRKHHGKRRRPIVIEEDVSSEEDDSSRPIMVRGRKPYRFRGRRPPLGDDNDETDEPAYPSRKRPVTYIEDMSDSRPYGMRGGGGGGGGGGGFEDEVPKPSGSFMHDINTGSRNILRYSTNAGRFFHPADSSRFDTLMTSEQRNNPRATSSPGFYTGSPGGVIHDFSSMMSHQRHHDFSGLFDEPKMVLSPHIDAVTPLRDRHEASSFFPNKLESPPQHSPSKEFQPIVFHLPNKAPHNREKYVQALIVPIQANIDQVAEETLDKATSNRVLISPRGQSYVLLPPRTEGLQDKQQKETGPLTDSFEQEGPGRHGGPVAAQSFTPITYMRPPSGLDSPDNRIQPTYHPVDTSQSYAQPTAIRILVRNPMDGTSKEVFSSTINTGGPYQQVGGEPQYNPGTFNYGPGNDQNKSKLVIIALPRSQQSRGSPNSRSSPATNTYYQPTALNKRLPATSAETSTPVPIVYNDQRPTSQYLAPKVPYEVVASQSSASFGSPNSKPNVGNLGKAGYSSTSPFYESDRSRQQSRYKPKQSASSSNHARRTPSTYTYYRQQITPAPSSSSLPGAAAQRRATHVSQYARRKYSSTSDGLLGELPYDSSYPTSLVGNSAQEYPALTKIPETSFSCHNKVPGYYASTEHRCQVYHHCTAAGSLQTFLCPNGTAFSQQSLVCEWWHDVSCPPPRAKTPQPVKDSSLQSLTDDVGYPVYRWPTRTQQPQQRPISPPASAAHQPPTTTRAPQPPSYSSSVSFSIAAGTKAHTRPPFTGSGGGESTEYALGLGRGKLQNTTVTFQAGGQKVVRARKLVTKIRGSTVAGGQTRQRSKESSTTQSPDAKSSAE</sequence>
<comment type="caution">
    <text evidence="3">The sequence shown here is derived from an EMBL/GenBank/DDBJ whole genome shotgun (WGS) entry which is preliminary data.</text>
</comment>
<dbReference type="Pfam" id="PF01607">
    <property type="entry name" value="CBM_14"/>
    <property type="match status" value="1"/>
</dbReference>
<dbReference type="InterPro" id="IPR036508">
    <property type="entry name" value="Chitin-bd_dom_sf"/>
</dbReference>
<dbReference type="AlphaFoldDB" id="A0A9D4SUL6"/>
<accession>A0A9D4SUL6</accession>
<dbReference type="SMART" id="SM00494">
    <property type="entry name" value="ChtBD2"/>
    <property type="match status" value="1"/>
</dbReference>
<dbReference type="PANTHER" id="PTHR22933:SF31">
    <property type="entry name" value="FI18007P1"/>
    <property type="match status" value="1"/>
</dbReference>
<feature type="compositionally biased region" description="Polar residues" evidence="1">
    <location>
        <begin position="682"/>
        <end position="693"/>
    </location>
</feature>
<feature type="compositionally biased region" description="Pro residues" evidence="1">
    <location>
        <begin position="252"/>
        <end position="270"/>
    </location>
</feature>
<evidence type="ECO:0000313" key="4">
    <source>
        <dbReference type="Proteomes" id="UP000821837"/>
    </source>
</evidence>
<feature type="region of interest" description="Disordered" evidence="1">
    <location>
        <begin position="795"/>
        <end position="886"/>
    </location>
</feature>
<gene>
    <name evidence="3" type="ORF">HPB52_015614</name>
</gene>
<dbReference type="SUPFAM" id="SSF57625">
    <property type="entry name" value="Invertebrate chitin-binding proteins"/>
    <property type="match status" value="1"/>
</dbReference>
<dbReference type="Gene3D" id="2.170.140.10">
    <property type="entry name" value="Chitin binding domain"/>
    <property type="match status" value="1"/>
</dbReference>
<dbReference type="EMBL" id="JABSTV010001252">
    <property type="protein sequence ID" value="KAH7947759.1"/>
    <property type="molecule type" value="Genomic_DNA"/>
</dbReference>
<name>A0A9D4SUL6_RHISA</name>
<feature type="compositionally biased region" description="Polar residues" evidence="1">
    <location>
        <begin position="838"/>
        <end position="861"/>
    </location>
</feature>
<reference evidence="3" key="1">
    <citation type="journal article" date="2020" name="Cell">
        <title>Large-Scale Comparative Analyses of Tick Genomes Elucidate Their Genetic Diversity and Vector Capacities.</title>
        <authorList>
            <consortium name="Tick Genome and Microbiome Consortium (TIGMIC)"/>
            <person name="Jia N."/>
            <person name="Wang J."/>
            <person name="Shi W."/>
            <person name="Du L."/>
            <person name="Sun Y."/>
            <person name="Zhan W."/>
            <person name="Jiang J.F."/>
            <person name="Wang Q."/>
            <person name="Zhang B."/>
            <person name="Ji P."/>
            <person name="Bell-Sakyi L."/>
            <person name="Cui X.M."/>
            <person name="Yuan T.T."/>
            <person name="Jiang B.G."/>
            <person name="Yang W.F."/>
            <person name="Lam T.T."/>
            <person name="Chang Q.C."/>
            <person name="Ding S.J."/>
            <person name="Wang X.J."/>
            <person name="Zhu J.G."/>
            <person name="Ruan X.D."/>
            <person name="Zhao L."/>
            <person name="Wei J.T."/>
            <person name="Ye R.Z."/>
            <person name="Que T.C."/>
            <person name="Du C.H."/>
            <person name="Zhou Y.H."/>
            <person name="Cheng J.X."/>
            <person name="Dai P.F."/>
            <person name="Guo W.B."/>
            <person name="Han X.H."/>
            <person name="Huang E.J."/>
            <person name="Li L.F."/>
            <person name="Wei W."/>
            <person name="Gao Y.C."/>
            <person name="Liu J.Z."/>
            <person name="Shao H.Z."/>
            <person name="Wang X."/>
            <person name="Wang C.C."/>
            <person name="Yang T.C."/>
            <person name="Huo Q.B."/>
            <person name="Li W."/>
            <person name="Chen H.Y."/>
            <person name="Chen S.E."/>
            <person name="Zhou L.G."/>
            <person name="Ni X.B."/>
            <person name="Tian J.H."/>
            <person name="Sheng Y."/>
            <person name="Liu T."/>
            <person name="Pan Y.S."/>
            <person name="Xia L.Y."/>
            <person name="Li J."/>
            <person name="Zhao F."/>
            <person name="Cao W.C."/>
        </authorList>
    </citation>
    <scope>NUCLEOTIDE SEQUENCE</scope>
    <source>
        <strain evidence="3">Rsan-2018</strain>
    </source>
</reference>
<feature type="compositionally biased region" description="Polar residues" evidence="1">
    <location>
        <begin position="1118"/>
        <end position="1142"/>
    </location>
</feature>
<reference evidence="3" key="2">
    <citation type="submission" date="2021-09" db="EMBL/GenBank/DDBJ databases">
        <authorList>
            <person name="Jia N."/>
            <person name="Wang J."/>
            <person name="Shi W."/>
            <person name="Du L."/>
            <person name="Sun Y."/>
            <person name="Zhan W."/>
            <person name="Jiang J."/>
            <person name="Wang Q."/>
            <person name="Zhang B."/>
            <person name="Ji P."/>
            <person name="Sakyi L.B."/>
            <person name="Cui X."/>
            <person name="Yuan T."/>
            <person name="Jiang B."/>
            <person name="Yang W."/>
            <person name="Lam T.T.-Y."/>
            <person name="Chang Q."/>
            <person name="Ding S."/>
            <person name="Wang X."/>
            <person name="Zhu J."/>
            <person name="Ruan X."/>
            <person name="Zhao L."/>
            <person name="Wei J."/>
            <person name="Que T."/>
            <person name="Du C."/>
            <person name="Cheng J."/>
            <person name="Dai P."/>
            <person name="Han X."/>
            <person name="Huang E."/>
            <person name="Gao Y."/>
            <person name="Liu J."/>
            <person name="Shao H."/>
            <person name="Ye R."/>
            <person name="Li L."/>
            <person name="Wei W."/>
            <person name="Wang X."/>
            <person name="Wang C."/>
            <person name="Huo Q."/>
            <person name="Li W."/>
            <person name="Guo W."/>
            <person name="Chen H."/>
            <person name="Chen S."/>
            <person name="Zhou L."/>
            <person name="Zhou L."/>
            <person name="Ni X."/>
            <person name="Tian J."/>
            <person name="Zhou Y."/>
            <person name="Sheng Y."/>
            <person name="Liu T."/>
            <person name="Pan Y."/>
            <person name="Xia L."/>
            <person name="Li J."/>
            <person name="Zhao F."/>
            <person name="Cao W."/>
        </authorList>
    </citation>
    <scope>NUCLEOTIDE SEQUENCE</scope>
    <source>
        <strain evidence="3">Rsan-2018</strain>
        <tissue evidence="3">Larvae</tissue>
    </source>
</reference>
<organism evidence="3 4">
    <name type="scientific">Rhipicephalus sanguineus</name>
    <name type="common">Brown dog tick</name>
    <name type="synonym">Ixodes sanguineus</name>
    <dbReference type="NCBI Taxonomy" id="34632"/>
    <lineage>
        <taxon>Eukaryota</taxon>
        <taxon>Metazoa</taxon>
        <taxon>Ecdysozoa</taxon>
        <taxon>Arthropoda</taxon>
        <taxon>Chelicerata</taxon>
        <taxon>Arachnida</taxon>
        <taxon>Acari</taxon>
        <taxon>Parasitiformes</taxon>
        <taxon>Ixodida</taxon>
        <taxon>Ixodoidea</taxon>
        <taxon>Ixodidae</taxon>
        <taxon>Rhipicephalinae</taxon>
        <taxon>Rhipicephalus</taxon>
        <taxon>Rhipicephalus</taxon>
    </lineage>
</organism>
<feature type="region of interest" description="Disordered" evidence="1">
    <location>
        <begin position="28"/>
        <end position="75"/>
    </location>
</feature>
<feature type="region of interest" description="Disordered" evidence="1">
    <location>
        <begin position="1017"/>
        <end position="1055"/>
    </location>
</feature>